<evidence type="ECO:0000256" key="1">
    <source>
        <dbReference type="ARBA" id="ARBA00007478"/>
    </source>
</evidence>
<dbReference type="PANTHER" id="PTHR14894">
    <property type="entry name" value="CDK5 REGULATORY SUBUNIT-ASSOCIATED PROTEIN 3"/>
    <property type="match status" value="1"/>
</dbReference>
<proteinExistence type="inferred from homology"/>
<dbReference type="GO" id="GO:0012505">
    <property type="term" value="C:endomembrane system"/>
    <property type="evidence" value="ECO:0007669"/>
    <property type="project" value="TreeGrafter"/>
</dbReference>
<dbReference type="GO" id="GO:0007346">
    <property type="term" value="P:regulation of mitotic cell cycle"/>
    <property type="evidence" value="ECO:0007669"/>
    <property type="project" value="TreeGrafter"/>
</dbReference>
<accession>A0A0H5R8L9</accession>
<evidence type="ECO:0000313" key="2">
    <source>
        <dbReference type="EMBL" id="CRZ10146.1"/>
    </source>
</evidence>
<comment type="similarity">
    <text evidence="1">Belongs to the CDK5RAP3 family.</text>
</comment>
<sequence>MEHLDIQYDKLCQWLTERNVIPKNWNDRIAALRSRTESELTKLPPLSELSLIQQADYCGYRECEQIVKILVADDTAKGIAVFSLFGRHNNQQTRLWDNLRSQYTKNNLKLAEFGQRLVQIVKYDIYSLKKEVSTLSKSVEDNHRHAYDKEKHAQLAKTKYEQLCQHYEIDPALPPKPQLQSQVFRLQAYFQEFLNALKRPTVHECIEFFSEFQAFLNSSDDTRSNNSTPKDRTISLKLLMNMTSPVTAAESVSLSMGLTADSHIDEGGMVEIAWGEGNPAEDGNWDISCVEAGVEASQETDIETQGLPEMGKNIVSLLDGRFRATVKTELIFLEHFLLQRCSELENDTHLDVFAETVEGNFLQCYARDLSWTTNTLQYIRSLQPLLDNEVIQRLLKIRSSPSYLDRLVSSFEVQRLLEQKCLEKSIGLRAKADEIRDTIAELASQISNKVSDAVWYKEQAEEALGVLYKGKSIKLIGEIGNVIKLANKPR</sequence>
<dbReference type="AlphaFoldDB" id="A0A0H5R8L9"/>
<dbReference type="PANTHER" id="PTHR14894:SF0">
    <property type="entry name" value="CDK5 REGULATORY SUBUNIT-ASSOCIATED PROTEIN 3"/>
    <property type="match status" value="1"/>
</dbReference>
<reference evidence="2" key="1">
    <citation type="submission" date="2015-04" db="EMBL/GenBank/DDBJ databases">
        <title>The genome sequence of the plant pathogenic Rhizarian Plasmodiophora brassicae reveals insights in its biotrophic life cycle and the origin of chitin synthesis.</title>
        <authorList>
            <person name="Schwelm A."/>
            <person name="Fogelqvist J."/>
            <person name="Knaust A."/>
            <person name="Julke S."/>
            <person name="Lilja T."/>
            <person name="Dhandapani V."/>
            <person name="Bonilla-Rosso G."/>
            <person name="Karlsson M."/>
            <person name="Shevchenko A."/>
            <person name="Choi S.R."/>
            <person name="Kim H.G."/>
            <person name="Park J.Y."/>
            <person name="Lim Y.P."/>
            <person name="Ludwig-Muller J."/>
            <person name="Dixelius C."/>
        </authorList>
    </citation>
    <scope>NUCLEOTIDE SEQUENCE</scope>
    <source>
        <tissue evidence="2">Potato root galls</tissue>
    </source>
</reference>
<evidence type="ECO:0008006" key="3">
    <source>
        <dbReference type="Google" id="ProtNLM"/>
    </source>
</evidence>
<dbReference type="InterPro" id="IPR008491">
    <property type="entry name" value="CDK5RAP3"/>
</dbReference>
<organism evidence="2">
    <name type="scientific">Spongospora subterranea</name>
    <dbReference type="NCBI Taxonomy" id="70186"/>
    <lineage>
        <taxon>Eukaryota</taxon>
        <taxon>Sar</taxon>
        <taxon>Rhizaria</taxon>
        <taxon>Endomyxa</taxon>
        <taxon>Phytomyxea</taxon>
        <taxon>Plasmodiophorida</taxon>
        <taxon>Plasmodiophoridae</taxon>
        <taxon>Spongospora</taxon>
    </lineage>
</organism>
<dbReference type="EMBL" id="HACM01009704">
    <property type="protein sequence ID" value="CRZ10146.1"/>
    <property type="molecule type" value="Transcribed_RNA"/>
</dbReference>
<name>A0A0H5R8L9_9EUKA</name>
<dbReference type="Pfam" id="PF05600">
    <property type="entry name" value="CDK5RAP3"/>
    <property type="match status" value="2"/>
</dbReference>
<protein>
    <recommendedName>
        <fullName evidence="3">CDK5 regulatory subunit-associated protein 3</fullName>
    </recommendedName>
</protein>